<comment type="caution">
    <text evidence="3">The sequence shown here is derived from an EMBL/GenBank/DDBJ whole genome shotgun (WGS) entry which is preliminary data.</text>
</comment>
<dbReference type="GO" id="GO:0016853">
    <property type="term" value="F:isomerase activity"/>
    <property type="evidence" value="ECO:0007669"/>
    <property type="project" value="UniProtKB-KW"/>
</dbReference>
<dbReference type="Gene3D" id="3.20.20.150">
    <property type="entry name" value="Divalent-metal-dependent TIM barrel enzymes"/>
    <property type="match status" value="1"/>
</dbReference>
<reference evidence="3 4" key="1">
    <citation type="submission" date="2014-09" db="EMBL/GenBank/DDBJ databases">
        <title>Genome sequence of Sinomonas sp. MUSC 117.</title>
        <authorList>
            <person name="Lee L.-H."/>
        </authorList>
    </citation>
    <scope>NUCLEOTIDE SEQUENCE [LARGE SCALE GENOMIC DNA]</scope>
    <source>
        <strain evidence="3 4">MUSC 117</strain>
    </source>
</reference>
<accession>A0A0B2AM84</accession>
<evidence type="ECO:0000313" key="4">
    <source>
        <dbReference type="Proteomes" id="UP000030982"/>
    </source>
</evidence>
<organism evidence="3 4">
    <name type="scientific">Sinomonas humi</name>
    <dbReference type="NCBI Taxonomy" id="1338436"/>
    <lineage>
        <taxon>Bacteria</taxon>
        <taxon>Bacillati</taxon>
        <taxon>Actinomycetota</taxon>
        <taxon>Actinomycetes</taxon>
        <taxon>Micrococcales</taxon>
        <taxon>Micrococcaceae</taxon>
        <taxon>Sinomonas</taxon>
    </lineage>
</organism>
<proteinExistence type="predicted"/>
<dbReference type="Proteomes" id="UP000030982">
    <property type="component" value="Unassembled WGS sequence"/>
</dbReference>
<feature type="domain" description="Xylose isomerase-like TIM barrel" evidence="2">
    <location>
        <begin position="29"/>
        <end position="246"/>
    </location>
</feature>
<dbReference type="AlphaFoldDB" id="A0A0B2AM84"/>
<evidence type="ECO:0000259" key="2">
    <source>
        <dbReference type="Pfam" id="PF01261"/>
    </source>
</evidence>
<gene>
    <name evidence="3" type="ORF">LK10_04115</name>
</gene>
<name>A0A0B2AM84_9MICC</name>
<protein>
    <submittedName>
        <fullName evidence="3">Xylose isomerase</fullName>
    </submittedName>
</protein>
<evidence type="ECO:0000256" key="1">
    <source>
        <dbReference type="ARBA" id="ARBA00023277"/>
    </source>
</evidence>
<dbReference type="SUPFAM" id="SSF51658">
    <property type="entry name" value="Xylose isomerase-like"/>
    <property type="match status" value="1"/>
</dbReference>
<dbReference type="PANTHER" id="PTHR12110:SF53">
    <property type="entry name" value="BLR5974 PROTEIN"/>
    <property type="match status" value="1"/>
</dbReference>
<dbReference type="RefSeq" id="WP_043120346.1">
    <property type="nucleotide sequence ID" value="NZ_JTDL01000044.1"/>
</dbReference>
<dbReference type="InterPro" id="IPR050312">
    <property type="entry name" value="IolE/XylAMocC-like"/>
</dbReference>
<keyword evidence="3" id="KW-0413">Isomerase</keyword>
<dbReference type="PANTHER" id="PTHR12110">
    <property type="entry name" value="HYDROXYPYRUVATE ISOMERASE"/>
    <property type="match status" value="1"/>
</dbReference>
<dbReference type="STRING" id="1338436.LK10_04115"/>
<dbReference type="Pfam" id="PF01261">
    <property type="entry name" value="AP_endonuc_2"/>
    <property type="match status" value="1"/>
</dbReference>
<dbReference type="InterPro" id="IPR013022">
    <property type="entry name" value="Xyl_isomerase-like_TIM-brl"/>
</dbReference>
<keyword evidence="4" id="KW-1185">Reference proteome</keyword>
<dbReference type="EMBL" id="JTDL01000044">
    <property type="protein sequence ID" value="KHL04803.1"/>
    <property type="molecule type" value="Genomic_DNA"/>
</dbReference>
<sequence length="281" mass="30318">MTKSESVQWALSGFGDEIDDDPRVQAAVMRALGASHIEVRGAWGTNIIELSEEQLAELKGVFDEAGLKASAIASPIGKVDVGLPVEHEVERLGRALRAAEVLGAPYIRIFSFYYEGKAPEEVRDAVIERMTALARRAEGTGVTLVHENEKDIFGDVPERVLDIVETVDSPALKLAWDPANFVQVGVKPFSDAYTRLRPHVVYLQVKDALFSNRQVVPAGEGDGEVLRTVEALRDSGYEGFASLEPHLAYAYETGGFSGPYAFGVAARAFAKVLEAAGVGVA</sequence>
<dbReference type="InterPro" id="IPR036237">
    <property type="entry name" value="Xyl_isomerase-like_sf"/>
</dbReference>
<keyword evidence="1" id="KW-0119">Carbohydrate metabolism</keyword>
<evidence type="ECO:0000313" key="3">
    <source>
        <dbReference type="EMBL" id="KHL04803.1"/>
    </source>
</evidence>